<dbReference type="EMBL" id="AP024718">
    <property type="protein sequence ID" value="BCX89118.1"/>
    <property type="molecule type" value="Genomic_DNA"/>
</dbReference>
<gene>
    <name evidence="2" type="ORF">MIN45_P1488</name>
</gene>
<keyword evidence="1" id="KW-0472">Membrane</keyword>
<accession>A0AAU9CRV5</accession>
<dbReference type="AlphaFoldDB" id="A0AAU9CRV5"/>
<protein>
    <submittedName>
        <fullName evidence="2">Uncharacterized protein</fullName>
    </submittedName>
</protein>
<feature type="transmembrane region" description="Helical" evidence="1">
    <location>
        <begin position="36"/>
        <end position="56"/>
    </location>
</feature>
<evidence type="ECO:0000313" key="3">
    <source>
        <dbReference type="Proteomes" id="UP001321450"/>
    </source>
</evidence>
<dbReference type="KEGG" id="meiy:MIN45_P1488"/>
<keyword evidence="3" id="KW-1185">Reference proteome</keyword>
<organism evidence="2 3">
    <name type="scientific">Methylomarinovum tepidoasis</name>
    <dbReference type="NCBI Taxonomy" id="2840183"/>
    <lineage>
        <taxon>Bacteria</taxon>
        <taxon>Pseudomonadati</taxon>
        <taxon>Pseudomonadota</taxon>
        <taxon>Gammaproteobacteria</taxon>
        <taxon>Methylococcales</taxon>
        <taxon>Methylothermaceae</taxon>
        <taxon>Methylomarinovum</taxon>
    </lineage>
</organism>
<evidence type="ECO:0000256" key="1">
    <source>
        <dbReference type="SAM" id="Phobius"/>
    </source>
</evidence>
<reference evidence="3" key="1">
    <citation type="journal article" date="2024" name="Int. J. Syst. Evol. Microbiol.">
        <title>Methylomarinovum tepidoasis sp. nov., a moderately thermophilic methanotroph of the family Methylothermaceae isolated from a deep-sea hydrothermal field.</title>
        <authorList>
            <person name="Hirayama H."/>
            <person name="Takaki Y."/>
            <person name="Abe M."/>
            <person name="Miyazaki M."/>
            <person name="Uematsu K."/>
            <person name="Matsui Y."/>
            <person name="Takai K."/>
        </authorList>
    </citation>
    <scope>NUCLEOTIDE SEQUENCE [LARGE SCALE GENOMIC DNA]</scope>
    <source>
        <strain evidence="3">IN45</strain>
    </source>
</reference>
<evidence type="ECO:0000313" key="2">
    <source>
        <dbReference type="EMBL" id="BCX89118.1"/>
    </source>
</evidence>
<keyword evidence="1" id="KW-1133">Transmembrane helix</keyword>
<keyword evidence="1" id="KW-0812">Transmembrane</keyword>
<dbReference type="Proteomes" id="UP001321450">
    <property type="component" value="Chromosome"/>
</dbReference>
<proteinExistence type="predicted"/>
<dbReference type="RefSeq" id="WP_286291395.1">
    <property type="nucleotide sequence ID" value="NZ_AP024718.1"/>
</dbReference>
<sequence>MLKTLWFKTVPWLAGVGIAGGQAGLATRCTVPQQGLCSGCGSCAVVAASLVTWAVMAKKRRGGDFYTVTTEESR</sequence>
<name>A0AAU9CRV5_9GAMM</name>